<comment type="caution">
    <text evidence="2">The sequence shown here is derived from an EMBL/GenBank/DDBJ whole genome shotgun (WGS) entry which is preliminary data.</text>
</comment>
<keyword evidence="3" id="KW-1185">Reference proteome</keyword>
<dbReference type="AlphaFoldDB" id="A0AAD6UZY6"/>
<feature type="region of interest" description="Disordered" evidence="1">
    <location>
        <begin position="36"/>
        <end position="69"/>
    </location>
</feature>
<gene>
    <name evidence="2" type="ORF">GGX14DRAFT_403520</name>
</gene>
<reference evidence="2" key="1">
    <citation type="submission" date="2023-03" db="EMBL/GenBank/DDBJ databases">
        <title>Massive genome expansion in bonnet fungi (Mycena s.s.) driven by repeated elements and novel gene families across ecological guilds.</title>
        <authorList>
            <consortium name="Lawrence Berkeley National Laboratory"/>
            <person name="Harder C.B."/>
            <person name="Miyauchi S."/>
            <person name="Viragh M."/>
            <person name="Kuo A."/>
            <person name="Thoen E."/>
            <person name="Andreopoulos B."/>
            <person name="Lu D."/>
            <person name="Skrede I."/>
            <person name="Drula E."/>
            <person name="Henrissat B."/>
            <person name="Morin E."/>
            <person name="Kohler A."/>
            <person name="Barry K."/>
            <person name="LaButti K."/>
            <person name="Morin E."/>
            <person name="Salamov A."/>
            <person name="Lipzen A."/>
            <person name="Mereny Z."/>
            <person name="Hegedus B."/>
            <person name="Baldrian P."/>
            <person name="Stursova M."/>
            <person name="Weitz H."/>
            <person name="Taylor A."/>
            <person name="Grigoriev I.V."/>
            <person name="Nagy L.G."/>
            <person name="Martin F."/>
            <person name="Kauserud H."/>
        </authorList>
    </citation>
    <scope>NUCLEOTIDE SEQUENCE</scope>
    <source>
        <strain evidence="2">9144</strain>
    </source>
</reference>
<name>A0AAD6UZY6_9AGAR</name>
<evidence type="ECO:0000313" key="3">
    <source>
        <dbReference type="Proteomes" id="UP001219525"/>
    </source>
</evidence>
<evidence type="ECO:0000313" key="2">
    <source>
        <dbReference type="EMBL" id="KAJ7196039.1"/>
    </source>
</evidence>
<dbReference type="Proteomes" id="UP001219525">
    <property type="component" value="Unassembled WGS sequence"/>
</dbReference>
<protein>
    <submittedName>
        <fullName evidence="2">Uncharacterized protein</fullName>
    </submittedName>
</protein>
<proteinExistence type="predicted"/>
<sequence>MGRCVAYGAQWGRVTFAGPMGAHSCPTANVQRLWTGTRSASKYTRSTSQPPPTRRACAPRAPAPAPRGATLCVRSSTPQSASARGTACHSTAPLPLLLLYWLWLRSLAGVDSRRSITPLGARSPHLPRGQRAVLQDALGVCVGGDAGVAGDARVLGGQMHGSGVWGDEL</sequence>
<feature type="compositionally biased region" description="Polar residues" evidence="1">
    <location>
        <begin position="36"/>
        <end position="48"/>
    </location>
</feature>
<accession>A0AAD6UZY6</accession>
<evidence type="ECO:0000256" key="1">
    <source>
        <dbReference type="SAM" id="MobiDB-lite"/>
    </source>
</evidence>
<organism evidence="2 3">
    <name type="scientific">Mycena pura</name>
    <dbReference type="NCBI Taxonomy" id="153505"/>
    <lineage>
        <taxon>Eukaryota</taxon>
        <taxon>Fungi</taxon>
        <taxon>Dikarya</taxon>
        <taxon>Basidiomycota</taxon>
        <taxon>Agaricomycotina</taxon>
        <taxon>Agaricomycetes</taxon>
        <taxon>Agaricomycetidae</taxon>
        <taxon>Agaricales</taxon>
        <taxon>Marasmiineae</taxon>
        <taxon>Mycenaceae</taxon>
        <taxon>Mycena</taxon>
    </lineage>
</organism>
<dbReference type="EMBL" id="JARJCW010000086">
    <property type="protein sequence ID" value="KAJ7196039.1"/>
    <property type="molecule type" value="Genomic_DNA"/>
</dbReference>